<gene>
    <name evidence="2" type="ORF">HYR64_06520</name>
</gene>
<dbReference type="Proteomes" id="UP000727962">
    <property type="component" value="Unassembled WGS sequence"/>
</dbReference>
<protein>
    <submittedName>
        <fullName evidence="2">DUF393 domain-containing protein</fullName>
    </submittedName>
</protein>
<dbReference type="InterPro" id="IPR007263">
    <property type="entry name" value="DCC1-like"/>
</dbReference>
<evidence type="ECO:0000313" key="3">
    <source>
        <dbReference type="Proteomes" id="UP000727962"/>
    </source>
</evidence>
<name>A0A931LV37_FIMGI</name>
<comment type="caution">
    <text evidence="2">The sequence shown here is derived from an EMBL/GenBank/DDBJ whole genome shotgun (WGS) entry which is preliminary data.</text>
</comment>
<dbReference type="Pfam" id="PF04134">
    <property type="entry name" value="DCC1-like"/>
    <property type="match status" value="1"/>
</dbReference>
<sequence>MDDSPVIVFDADCGICSTGVRAMQRLDRANAFRYEPYQTKTDEELAKLGLTRRRCEGAAQLITSRGRVFGGVFALNGFLWTRWWGKPIVTVTYLVFPILLVEIGAYALVVRNRYRISKWLGLQACRIDYRH</sequence>
<reference evidence="2" key="1">
    <citation type="submission" date="2020-07" db="EMBL/GenBank/DDBJ databases">
        <title>Huge and variable diversity of episymbiotic CPR bacteria and DPANN archaea in groundwater ecosystems.</title>
        <authorList>
            <person name="He C.Y."/>
            <person name="Keren R."/>
            <person name="Whittaker M."/>
            <person name="Farag I.F."/>
            <person name="Doudna J."/>
            <person name="Cate J.H.D."/>
            <person name="Banfield J.F."/>
        </authorList>
    </citation>
    <scope>NUCLEOTIDE SEQUENCE</scope>
    <source>
        <strain evidence="2">NC_groundwater_17_Pr7_B-0.1um_64_12</strain>
    </source>
</reference>
<dbReference type="GO" id="GO:0015035">
    <property type="term" value="F:protein-disulfide reductase activity"/>
    <property type="evidence" value="ECO:0007669"/>
    <property type="project" value="InterPro"/>
</dbReference>
<keyword evidence="1" id="KW-0472">Membrane</keyword>
<organism evidence="2 3">
    <name type="scientific">Fimbriimonas ginsengisoli</name>
    <dbReference type="NCBI Taxonomy" id="1005039"/>
    <lineage>
        <taxon>Bacteria</taxon>
        <taxon>Bacillati</taxon>
        <taxon>Armatimonadota</taxon>
        <taxon>Fimbriimonadia</taxon>
        <taxon>Fimbriimonadales</taxon>
        <taxon>Fimbriimonadaceae</taxon>
        <taxon>Fimbriimonas</taxon>
    </lineage>
</organism>
<keyword evidence="1" id="KW-1133">Transmembrane helix</keyword>
<proteinExistence type="predicted"/>
<evidence type="ECO:0000256" key="1">
    <source>
        <dbReference type="SAM" id="Phobius"/>
    </source>
</evidence>
<feature type="transmembrane region" description="Helical" evidence="1">
    <location>
        <begin position="91"/>
        <end position="110"/>
    </location>
</feature>
<dbReference type="EMBL" id="JACOSL010000039">
    <property type="protein sequence ID" value="MBI1756744.1"/>
    <property type="molecule type" value="Genomic_DNA"/>
</dbReference>
<keyword evidence="1" id="KW-0812">Transmembrane</keyword>
<dbReference type="AlphaFoldDB" id="A0A931LV37"/>
<evidence type="ECO:0000313" key="2">
    <source>
        <dbReference type="EMBL" id="MBI1756744.1"/>
    </source>
</evidence>
<accession>A0A931LV37</accession>